<dbReference type="KEGG" id="cha:CHAB381_1164"/>
<organism evidence="1 2">
    <name type="scientific">Campylobacter hominis (strain ATCC BAA-381 / DSM 21671 / CCUG 45161 / LMG 19568 / NCTC 13146 / CH001A)</name>
    <dbReference type="NCBI Taxonomy" id="360107"/>
    <lineage>
        <taxon>Bacteria</taxon>
        <taxon>Pseudomonadati</taxon>
        <taxon>Campylobacterota</taxon>
        <taxon>Epsilonproteobacteria</taxon>
        <taxon>Campylobacterales</taxon>
        <taxon>Campylobacteraceae</taxon>
        <taxon>Campylobacter</taxon>
    </lineage>
</organism>
<dbReference type="OrthoDB" id="5373215at2"/>
<dbReference type="HOGENOM" id="CLU_2449063_0_0_7"/>
<accession>A7I2H8</accession>
<keyword evidence="2" id="KW-1185">Reference proteome</keyword>
<dbReference type="STRING" id="360107.CHAB381_1164"/>
<dbReference type="AlphaFoldDB" id="A7I2H8"/>
<protein>
    <submittedName>
        <fullName evidence="1">Conserved domain protein</fullName>
    </submittedName>
</protein>
<proteinExistence type="predicted"/>
<evidence type="ECO:0000313" key="2">
    <source>
        <dbReference type="Proteomes" id="UP000002407"/>
    </source>
</evidence>
<dbReference type="RefSeq" id="WP_012109019.1">
    <property type="nucleotide sequence ID" value="NC_009714.1"/>
</dbReference>
<dbReference type="eggNOG" id="ENOG5032P0Q">
    <property type="taxonomic scope" value="Bacteria"/>
</dbReference>
<name>A7I2H8_CAMHC</name>
<dbReference type="SUPFAM" id="SSF81585">
    <property type="entry name" value="PsbU/PolX domain-like"/>
    <property type="match status" value="1"/>
</dbReference>
<gene>
    <name evidence="1" type="ordered locus">CHAB381_1164</name>
</gene>
<dbReference type="Proteomes" id="UP000002407">
    <property type="component" value="Chromosome"/>
</dbReference>
<evidence type="ECO:0000313" key="1">
    <source>
        <dbReference type="EMBL" id="ABS51764.1"/>
    </source>
</evidence>
<sequence>MRKILILTLICTTLFGKININDASRYELMTLGKISAGQADMLINFRKNREITDVTDLRVITGFEKYDTEILEKNFDFSPKAVQEIPKKT</sequence>
<dbReference type="EMBL" id="CP000776">
    <property type="protein sequence ID" value="ABS51764.1"/>
    <property type="molecule type" value="Genomic_DNA"/>
</dbReference>
<reference evidence="2" key="1">
    <citation type="submission" date="2007-07" db="EMBL/GenBank/DDBJ databases">
        <title>Complete genome sequence of Campylobacter hominis ATCC BAA-381, a commensal isolated from the human gastrointestinal tract.</title>
        <authorList>
            <person name="Fouts D.E."/>
            <person name="Mongodin E.F."/>
            <person name="Puiu D."/>
            <person name="Sebastian Y."/>
            <person name="Miller W.G."/>
            <person name="Mandrell R.E."/>
            <person name="Nelson K.E."/>
        </authorList>
    </citation>
    <scope>NUCLEOTIDE SEQUENCE [LARGE SCALE GENOMIC DNA]</scope>
    <source>
        <strain evidence="2">ATCC BAA-381 / LMG 19568 / NCTC 13146 / CH001A</strain>
    </source>
</reference>
<dbReference type="Gene3D" id="1.10.150.320">
    <property type="entry name" value="Photosystem II 12 kDa extrinsic protein"/>
    <property type="match status" value="1"/>
</dbReference>